<dbReference type="GO" id="GO:0005737">
    <property type="term" value="C:cytoplasm"/>
    <property type="evidence" value="ECO:0007669"/>
    <property type="project" value="TreeGrafter"/>
</dbReference>
<dbReference type="OrthoDB" id="9808081at2"/>
<dbReference type="InterPro" id="IPR029052">
    <property type="entry name" value="Metallo-depent_PP-like"/>
</dbReference>
<dbReference type="AlphaFoldDB" id="A0A2R3Z381"/>
<protein>
    <submittedName>
        <fullName evidence="2">Serine/threonine protein phosphatase</fullName>
    </submittedName>
</protein>
<name>A0A2R3Z381_9FLAO</name>
<gene>
    <name evidence="2" type="ORF">C7S20_05055</name>
</gene>
<dbReference type="RefSeq" id="WP_107011460.1">
    <property type="nucleotide sequence ID" value="NZ_CP028136.1"/>
</dbReference>
<dbReference type="Pfam" id="PF00149">
    <property type="entry name" value="Metallophos"/>
    <property type="match status" value="1"/>
</dbReference>
<dbReference type="GO" id="GO:0110154">
    <property type="term" value="P:RNA decapping"/>
    <property type="evidence" value="ECO:0007669"/>
    <property type="project" value="TreeGrafter"/>
</dbReference>
<dbReference type="Gene3D" id="3.60.21.10">
    <property type="match status" value="1"/>
</dbReference>
<organism evidence="2 3">
    <name type="scientific">Christiangramia fulva</name>
    <dbReference type="NCBI Taxonomy" id="2126553"/>
    <lineage>
        <taxon>Bacteria</taxon>
        <taxon>Pseudomonadati</taxon>
        <taxon>Bacteroidota</taxon>
        <taxon>Flavobacteriia</taxon>
        <taxon>Flavobacteriales</taxon>
        <taxon>Flavobacteriaceae</taxon>
        <taxon>Christiangramia</taxon>
    </lineage>
</organism>
<dbReference type="InterPro" id="IPR050126">
    <property type="entry name" value="Ap4A_hydrolase"/>
</dbReference>
<dbReference type="PRINTS" id="PR00114">
    <property type="entry name" value="STPHPHTASE"/>
</dbReference>
<dbReference type="PANTHER" id="PTHR42850">
    <property type="entry name" value="METALLOPHOSPHOESTERASE"/>
    <property type="match status" value="1"/>
</dbReference>
<feature type="domain" description="Calcineurin-like phosphoesterase" evidence="1">
    <location>
        <begin position="5"/>
        <end position="153"/>
    </location>
</feature>
<dbReference type="InterPro" id="IPR004843">
    <property type="entry name" value="Calcineurin-like_PHP"/>
</dbReference>
<dbReference type="GO" id="GO:0008803">
    <property type="term" value="F:bis(5'-nucleosyl)-tetraphosphatase (symmetrical) activity"/>
    <property type="evidence" value="ECO:0007669"/>
    <property type="project" value="TreeGrafter"/>
</dbReference>
<accession>A0A2R3Z381</accession>
<dbReference type="SUPFAM" id="SSF56300">
    <property type="entry name" value="Metallo-dependent phosphatases"/>
    <property type="match status" value="1"/>
</dbReference>
<dbReference type="EMBL" id="CP028136">
    <property type="protein sequence ID" value="AVR44682.1"/>
    <property type="molecule type" value="Genomic_DNA"/>
</dbReference>
<dbReference type="KEGG" id="grs:C7S20_05055"/>
<sequence length="242" mass="28114">MGRKLVIGDLHGGLRGLVQLLERIDLTPDDQLIFLGDYVDGWSDSANTVSYLIDLSRQNSCIFLRGNHDDLAHKWLETGELNQKWLEHGGQSSIDAYRDFTDEQLEAHMEFFHQMFNYYKDDENRLFVHAGFTNLHGPDYEYHDTGYYWDRTLWEMVLSLDPDLKKEDDFFPSRLQHFKEIYIGHTPVTRIGKTKPFHKANVWNVDTGAAFKGPISAIDVETKELYQSDPVHTLYPGEKGRN</sequence>
<dbReference type="InterPro" id="IPR006186">
    <property type="entry name" value="Ser/Thr-sp_prot-phosphatase"/>
</dbReference>
<dbReference type="CDD" id="cd00144">
    <property type="entry name" value="MPP_PPP_family"/>
    <property type="match status" value="1"/>
</dbReference>
<dbReference type="GO" id="GO:0016791">
    <property type="term" value="F:phosphatase activity"/>
    <property type="evidence" value="ECO:0007669"/>
    <property type="project" value="TreeGrafter"/>
</dbReference>
<reference evidence="3" key="1">
    <citation type="submission" date="2018-03" db="EMBL/GenBank/DDBJ databases">
        <title>Gramella fulva sp. nov., isolated from a dry surface of tidal flat.</title>
        <authorList>
            <person name="Hwang S.H."/>
            <person name="Hwang W.M."/>
            <person name="Kang K."/>
            <person name="Ahn T.-Y."/>
        </authorList>
    </citation>
    <scope>NUCLEOTIDE SEQUENCE [LARGE SCALE GENOMIC DNA]</scope>
    <source>
        <strain evidence="3">SH35</strain>
    </source>
</reference>
<evidence type="ECO:0000259" key="1">
    <source>
        <dbReference type="Pfam" id="PF00149"/>
    </source>
</evidence>
<dbReference type="PANTHER" id="PTHR42850:SF4">
    <property type="entry name" value="ZINC-DEPENDENT ENDOPOLYPHOSPHATASE"/>
    <property type="match status" value="1"/>
</dbReference>
<evidence type="ECO:0000313" key="2">
    <source>
        <dbReference type="EMBL" id="AVR44682.1"/>
    </source>
</evidence>
<keyword evidence="3" id="KW-1185">Reference proteome</keyword>
<dbReference type="Proteomes" id="UP000241507">
    <property type="component" value="Chromosome"/>
</dbReference>
<evidence type="ECO:0000313" key="3">
    <source>
        <dbReference type="Proteomes" id="UP000241507"/>
    </source>
</evidence>
<proteinExistence type="predicted"/>